<dbReference type="Proteomes" id="UP000784294">
    <property type="component" value="Unassembled WGS sequence"/>
</dbReference>
<name>A0A448XJ67_9PLAT</name>
<dbReference type="EMBL" id="CAAALY010256428">
    <property type="protein sequence ID" value="VEL37944.1"/>
    <property type="molecule type" value="Genomic_DNA"/>
</dbReference>
<comment type="caution">
    <text evidence="1">The sequence shown here is derived from an EMBL/GenBank/DDBJ whole genome shotgun (WGS) entry which is preliminary data.</text>
</comment>
<gene>
    <name evidence="1" type="ORF">PXEA_LOCUS31384</name>
</gene>
<organism evidence="1 2">
    <name type="scientific">Protopolystoma xenopodis</name>
    <dbReference type="NCBI Taxonomy" id="117903"/>
    <lineage>
        <taxon>Eukaryota</taxon>
        <taxon>Metazoa</taxon>
        <taxon>Spiralia</taxon>
        <taxon>Lophotrochozoa</taxon>
        <taxon>Platyhelminthes</taxon>
        <taxon>Monogenea</taxon>
        <taxon>Polyopisthocotylea</taxon>
        <taxon>Polystomatidea</taxon>
        <taxon>Polystomatidae</taxon>
        <taxon>Protopolystoma</taxon>
    </lineage>
</organism>
<proteinExistence type="predicted"/>
<sequence length="56" mass="6443">MAFRVCLFVGVFRQSMYGESILADVKMMKRLSDRCLQVKRMIRWGAVAVTASLRES</sequence>
<protein>
    <submittedName>
        <fullName evidence="1">Uncharacterized protein</fullName>
    </submittedName>
</protein>
<keyword evidence="2" id="KW-1185">Reference proteome</keyword>
<accession>A0A448XJ67</accession>
<dbReference type="AlphaFoldDB" id="A0A448XJ67"/>
<reference evidence="1" key="1">
    <citation type="submission" date="2018-11" db="EMBL/GenBank/DDBJ databases">
        <authorList>
            <consortium name="Pathogen Informatics"/>
        </authorList>
    </citation>
    <scope>NUCLEOTIDE SEQUENCE</scope>
</reference>
<evidence type="ECO:0000313" key="1">
    <source>
        <dbReference type="EMBL" id="VEL37944.1"/>
    </source>
</evidence>
<evidence type="ECO:0000313" key="2">
    <source>
        <dbReference type="Proteomes" id="UP000784294"/>
    </source>
</evidence>